<dbReference type="PANTHER" id="PTHR41259">
    <property type="entry name" value="DOUBLE-STRAND BREAK REPAIR RAD50 ATPASE, PUTATIVE-RELATED"/>
    <property type="match status" value="1"/>
</dbReference>
<gene>
    <name evidence="2" type="ORF">ABID12_001818</name>
</gene>
<keyword evidence="3" id="KW-1185">Reference proteome</keyword>
<dbReference type="PANTHER" id="PTHR41259:SF1">
    <property type="entry name" value="DOUBLE-STRAND BREAK REPAIR RAD50 ATPASE, PUTATIVE-RELATED"/>
    <property type="match status" value="1"/>
</dbReference>
<dbReference type="RefSeq" id="WP_354433956.1">
    <property type="nucleotide sequence ID" value="NZ_JBEPLY010000005.1"/>
</dbReference>
<dbReference type="SUPFAM" id="SSF52540">
    <property type="entry name" value="P-loop containing nucleoside triphosphate hydrolases"/>
    <property type="match status" value="1"/>
</dbReference>
<organism evidence="2 3">
    <name type="scientific">Martelella mangrovi</name>
    <dbReference type="NCBI Taxonomy" id="1397477"/>
    <lineage>
        <taxon>Bacteria</taxon>
        <taxon>Pseudomonadati</taxon>
        <taxon>Pseudomonadota</taxon>
        <taxon>Alphaproteobacteria</taxon>
        <taxon>Hyphomicrobiales</taxon>
        <taxon>Aurantimonadaceae</taxon>
        <taxon>Martelella</taxon>
    </lineage>
</organism>
<comment type="caution">
    <text evidence="2">The sequence shown here is derived from an EMBL/GenBank/DDBJ whole genome shotgun (WGS) entry which is preliminary data.</text>
</comment>
<dbReference type="EMBL" id="JBEPLY010000005">
    <property type="protein sequence ID" value="MET3599878.1"/>
    <property type="molecule type" value="Genomic_DNA"/>
</dbReference>
<dbReference type="InterPro" id="IPR027417">
    <property type="entry name" value="P-loop_NTPase"/>
</dbReference>
<accession>A0ABV2IAD7</accession>
<evidence type="ECO:0000259" key="1">
    <source>
        <dbReference type="Pfam" id="PF13514"/>
    </source>
</evidence>
<proteinExistence type="predicted"/>
<protein>
    <submittedName>
        <fullName evidence="2">Uncharacterized protein YhaN</fullName>
    </submittedName>
</protein>
<evidence type="ECO:0000313" key="3">
    <source>
        <dbReference type="Proteomes" id="UP001549164"/>
    </source>
</evidence>
<evidence type="ECO:0000313" key="2">
    <source>
        <dbReference type="EMBL" id="MET3599878.1"/>
    </source>
</evidence>
<dbReference type="Gene3D" id="3.40.50.300">
    <property type="entry name" value="P-loop containing nucleotide triphosphate hydrolases"/>
    <property type="match status" value="2"/>
</dbReference>
<name>A0ABV2IAD7_9HYPH</name>
<dbReference type="Pfam" id="PF13514">
    <property type="entry name" value="AAA_27"/>
    <property type="match status" value="1"/>
</dbReference>
<dbReference type="Proteomes" id="UP001549164">
    <property type="component" value="Unassembled WGS sequence"/>
</dbReference>
<dbReference type="InterPro" id="IPR038734">
    <property type="entry name" value="YhaN_AAA"/>
</dbReference>
<reference evidence="2 3" key="1">
    <citation type="submission" date="2024-06" db="EMBL/GenBank/DDBJ databases">
        <title>Genomic Encyclopedia of Type Strains, Phase IV (KMG-IV): sequencing the most valuable type-strain genomes for metagenomic binning, comparative biology and taxonomic classification.</title>
        <authorList>
            <person name="Goeker M."/>
        </authorList>
    </citation>
    <scope>NUCLEOTIDE SEQUENCE [LARGE SCALE GENOMIC DNA]</scope>
    <source>
        <strain evidence="2 3">DSM 28102</strain>
    </source>
</reference>
<sequence>MRFLTLDLIRYGHFTGREIAFRPDAALHVVYGPNEAGKSSALSAFSDLLFGFPDRDVGFDFLHDARDLRVGAEIRARGGETLAFRRRKGRKNTLLAGGKEGDSALNDDALSGFLGSLDRTVFERAFGLDSERLRAGAAEMLADGGEIGQILFSAASGLTGLRSVGEALAADADRIYAPRKSQNRSFYQALERHDAARKAERALELNASDWKALLREESEIEAELAALGERQHARRTRMADLDRLQRLRGLLAEVDRHERALAQFADLEAVSEETGAELEKRQQREARMAGEVEDKTARLVVLRHDFEALKIDHALLVRREEVRRLYAESGIYTQAVEHLPEREAAFQEVMSALSLLASDLGFSEIENLEKSRPDNVLLSDFKALIEEGRKRESELVALEKGLAENRRAVEALESEDGGGQLVDPAPLRRRFDALRPELVKLEDADALDAEISARERTLCEDAAALRPAVADIHGLSRGALPDIAAVRTAGDQIAASQQALETLDRKIAEGAAERERIEAQMAQEAGDDAVLTRQDIAAVRQERDRVFEVFVAGNGTRETYLASVVEADGLADRALDNAEKVARHGEYLKRLDALQREADERARERQELAGALAGRTEDFRALFQPSAVEASGPEHMLEWLRQVAQLFERREVLYGLIDRRKGLEKLQTALGTGLAELAGDAGADMLVLPLARYVEARIERLSERWEDARRQQAEISAARQAIVRREQELAALKTAGEDFAGRYARSLAAVGLDEGTGLAAAETALQLWGRVPSLVERKDRLGREISADRERIERFDAAAAALVEGLAPDLAGRTAADVVQILGERIDRNTSEAARRNTLKEAADTLAGETQALKDDLDACRAELAEIAHSLPDGVAADGLAARLAERAAIRRELAEARRRFLEGSEGADEAETRALAEGLDVIACRQEREALAAEEAEDETVREDLLQRRAACRHRKQELGRGESAEQAAFDRVSAEEEARELAREWVVLKLAGNLLDAAMERYRAGRADPILDNAARHFAALTMGGFDGLLQNYGANDELLLVARRADGGEVPVEGLSDGTRDQLYLALRLAFLEDYASRNEPAPLIVDDIFQTFDDARSASGLKALSALGGDIQTILFTHEKSLVDIARNELGDKADIVLLER</sequence>
<feature type="domain" description="YhaN AAA" evidence="1">
    <location>
        <begin position="1"/>
        <end position="210"/>
    </location>
</feature>